<dbReference type="OrthoDB" id="5573651at2759"/>
<evidence type="ECO:0000259" key="11">
    <source>
        <dbReference type="Pfam" id="PF25506"/>
    </source>
</evidence>
<feature type="domain" description="MTC6 partial TIM-barrel" evidence="11">
    <location>
        <begin position="19"/>
        <end position="396"/>
    </location>
</feature>
<evidence type="ECO:0000313" key="13">
    <source>
        <dbReference type="Proteomes" id="UP001149165"/>
    </source>
</evidence>
<comment type="similarity">
    <text evidence="8">Belongs to the MTC6 family.</text>
</comment>
<dbReference type="PANTHER" id="PTHR35518:SF2">
    <property type="entry name" value="MAINTENANCE OF TELOMERE CAPPING PROTEIN 6"/>
    <property type="match status" value="1"/>
</dbReference>
<keyword evidence="4 10" id="KW-1133">Transmembrane helix</keyword>
<gene>
    <name evidence="12" type="ORF">N7456_001678</name>
</gene>
<evidence type="ECO:0000256" key="10">
    <source>
        <dbReference type="SAM" id="Phobius"/>
    </source>
</evidence>
<keyword evidence="13" id="KW-1185">Reference proteome</keyword>
<sequence length="615" mass="66402">MSVSYDSDALIDDATLLAVLLSERDVAAQIPINFVTNPSVSLSAACFGNGLYDKDDAAKCISNLLSVGYRRLILDIYWSVSHRTWTFCPVEVPAKADVTVSAYTSTISSSSATSTVTSAETESASSTTTSDAADASITGYVDTHGDTVYEIGPYRCTSGLHLSSLVEVLVGFFEDTKSDLETYTTWLVVNLHAAGSSSSPTKPAYAVTGDDLPNTGTERPGSYLGLELRDYIYTPSQLAKDRSDLNASWYEVESSYMPIVEYYTINRDAEGRQSTPDGWPSAKYIQLAKSDRIMVEYGSVDPQLADYDLNQDTSLIFTPNYMTSGVKISVVDNGTLTSGCLYEPGASAVSQANSSWATSRIPVPGGISTESTIDSMVEAIASITACGMSPMLNDTLFGETADSSLEYYRNVSLSSGWAWALGEPHGAGTGGGTDGEPAFDRCSIMDLSLEGRWRATNCSEVRRGACRVGNSPFKWNLTTQSADYSDISDYCPPGSSLAVPRTGLENLYLYKYLLTADSSVLDPTSMDPASREVYLDFNSIDITSCWVTGGPDVTCPYASNPQQLERKTVLVSVVAAVVICVIAALTTFIKCNTNRRNSRRRKRVIEGWEYEGVPS</sequence>
<reference evidence="12" key="2">
    <citation type="journal article" date="2023" name="IMA Fungus">
        <title>Comparative genomic study of the Penicillium genus elucidates a diverse pangenome and 15 lateral gene transfer events.</title>
        <authorList>
            <person name="Petersen C."/>
            <person name="Sorensen T."/>
            <person name="Nielsen M.R."/>
            <person name="Sondergaard T.E."/>
            <person name="Sorensen J.L."/>
            <person name="Fitzpatrick D.A."/>
            <person name="Frisvad J.C."/>
            <person name="Nielsen K.L."/>
        </authorList>
    </citation>
    <scope>NUCLEOTIDE SEQUENCE</scope>
    <source>
        <strain evidence="12">IBT 30069</strain>
    </source>
</reference>
<reference evidence="12" key="1">
    <citation type="submission" date="2022-11" db="EMBL/GenBank/DDBJ databases">
        <authorList>
            <person name="Petersen C."/>
        </authorList>
    </citation>
    <scope>NUCLEOTIDE SEQUENCE</scope>
    <source>
        <strain evidence="12">IBT 30069</strain>
    </source>
</reference>
<evidence type="ECO:0000256" key="9">
    <source>
        <dbReference type="ARBA" id="ARBA00039865"/>
    </source>
</evidence>
<comment type="subcellular location">
    <subcellularLocation>
        <location evidence="1">Membrane</location>
        <topology evidence="1">Single-pass type I membrane protein</topology>
    </subcellularLocation>
</comment>
<comment type="function">
    <text evidence="7">May be involved in telomere capping.</text>
</comment>
<evidence type="ECO:0000256" key="2">
    <source>
        <dbReference type="ARBA" id="ARBA00022692"/>
    </source>
</evidence>
<dbReference type="Pfam" id="PF25506">
    <property type="entry name" value="TIM-barrel_MTC6"/>
    <property type="match status" value="1"/>
</dbReference>
<organism evidence="12 13">
    <name type="scientific">Penicillium angulare</name>
    <dbReference type="NCBI Taxonomy" id="116970"/>
    <lineage>
        <taxon>Eukaryota</taxon>
        <taxon>Fungi</taxon>
        <taxon>Dikarya</taxon>
        <taxon>Ascomycota</taxon>
        <taxon>Pezizomycotina</taxon>
        <taxon>Eurotiomycetes</taxon>
        <taxon>Eurotiomycetidae</taxon>
        <taxon>Eurotiales</taxon>
        <taxon>Aspergillaceae</taxon>
        <taxon>Penicillium</taxon>
    </lineage>
</organism>
<evidence type="ECO:0000256" key="7">
    <source>
        <dbReference type="ARBA" id="ARBA00037703"/>
    </source>
</evidence>
<dbReference type="PANTHER" id="PTHR35518">
    <property type="entry name" value="MAINTENANCE OF TELOMOERE CAPPING"/>
    <property type="match status" value="1"/>
</dbReference>
<evidence type="ECO:0000256" key="6">
    <source>
        <dbReference type="ARBA" id="ARBA00023180"/>
    </source>
</evidence>
<evidence type="ECO:0000256" key="3">
    <source>
        <dbReference type="ARBA" id="ARBA00022729"/>
    </source>
</evidence>
<evidence type="ECO:0000256" key="1">
    <source>
        <dbReference type="ARBA" id="ARBA00004479"/>
    </source>
</evidence>
<dbReference type="InterPro" id="IPR051008">
    <property type="entry name" value="Telomere_Capping_Maintenance"/>
</dbReference>
<evidence type="ECO:0000313" key="12">
    <source>
        <dbReference type="EMBL" id="KAJ5113144.1"/>
    </source>
</evidence>
<evidence type="ECO:0000256" key="5">
    <source>
        <dbReference type="ARBA" id="ARBA00023136"/>
    </source>
</evidence>
<keyword evidence="2 10" id="KW-0812">Transmembrane</keyword>
<dbReference type="AlphaFoldDB" id="A0A9W9KNB8"/>
<accession>A0A9W9KNB8</accession>
<evidence type="ECO:0000256" key="8">
    <source>
        <dbReference type="ARBA" id="ARBA00038159"/>
    </source>
</evidence>
<dbReference type="GO" id="GO:0016020">
    <property type="term" value="C:membrane"/>
    <property type="evidence" value="ECO:0007669"/>
    <property type="project" value="UniProtKB-SubCell"/>
</dbReference>
<proteinExistence type="inferred from homology"/>
<dbReference type="EMBL" id="JAPQKH010000002">
    <property type="protein sequence ID" value="KAJ5113144.1"/>
    <property type="molecule type" value="Genomic_DNA"/>
</dbReference>
<keyword evidence="3" id="KW-0732">Signal</keyword>
<keyword evidence="6" id="KW-0325">Glycoprotein</keyword>
<evidence type="ECO:0000256" key="4">
    <source>
        <dbReference type="ARBA" id="ARBA00022989"/>
    </source>
</evidence>
<dbReference type="Proteomes" id="UP001149165">
    <property type="component" value="Unassembled WGS sequence"/>
</dbReference>
<protein>
    <recommendedName>
        <fullName evidence="9">Maintenance of telomere capping protein 6</fullName>
    </recommendedName>
</protein>
<comment type="caution">
    <text evidence="12">The sequence shown here is derived from an EMBL/GenBank/DDBJ whole genome shotgun (WGS) entry which is preliminary data.</text>
</comment>
<name>A0A9W9KNB8_9EURO</name>
<feature type="transmembrane region" description="Helical" evidence="10">
    <location>
        <begin position="569"/>
        <end position="593"/>
    </location>
</feature>
<keyword evidence="5 10" id="KW-0472">Membrane</keyword>
<dbReference type="InterPro" id="IPR057530">
    <property type="entry name" value="TIM-barrel_MTC6"/>
</dbReference>